<keyword evidence="1" id="KW-0808">Transferase</keyword>
<dbReference type="GO" id="GO:0016740">
    <property type="term" value="F:transferase activity"/>
    <property type="evidence" value="ECO:0007669"/>
    <property type="project" value="UniProtKB-KW"/>
</dbReference>
<comment type="caution">
    <text evidence="1">The sequence shown here is derived from an EMBL/GenBank/DDBJ whole genome shotgun (WGS) entry which is preliminary data.</text>
</comment>
<accession>A0A3A8IXX2</accession>
<dbReference type="InterPro" id="IPR013024">
    <property type="entry name" value="GGCT-like"/>
</dbReference>
<keyword evidence="2" id="KW-1185">Reference proteome</keyword>
<dbReference type="SUPFAM" id="SSF110857">
    <property type="entry name" value="Gamma-glutamyl cyclotransferase-like"/>
    <property type="match status" value="1"/>
</dbReference>
<reference evidence="2" key="1">
    <citation type="submission" date="2018-09" db="EMBL/GenBank/DDBJ databases">
        <authorList>
            <person name="Livingstone P.G."/>
            <person name="Whitworth D.E."/>
        </authorList>
    </citation>
    <scope>NUCLEOTIDE SEQUENCE [LARGE SCALE GENOMIC DNA]</scope>
    <source>
        <strain evidence="2">CA054A</strain>
    </source>
</reference>
<dbReference type="OrthoDB" id="5292660at2"/>
<evidence type="ECO:0000313" key="2">
    <source>
        <dbReference type="Proteomes" id="UP000268094"/>
    </source>
</evidence>
<organism evidence="1 2">
    <name type="scientific">Corallococcus terminator</name>
    <dbReference type="NCBI Taxonomy" id="2316733"/>
    <lineage>
        <taxon>Bacteria</taxon>
        <taxon>Pseudomonadati</taxon>
        <taxon>Myxococcota</taxon>
        <taxon>Myxococcia</taxon>
        <taxon>Myxococcales</taxon>
        <taxon>Cystobacterineae</taxon>
        <taxon>Myxococcaceae</taxon>
        <taxon>Corallococcus</taxon>
    </lineage>
</organism>
<protein>
    <submittedName>
        <fullName evidence="1">Gamma-glutamylcyclotransferase</fullName>
    </submittedName>
</protein>
<evidence type="ECO:0000313" key="1">
    <source>
        <dbReference type="EMBL" id="RKG87446.1"/>
    </source>
</evidence>
<sequence length="175" mass="19490">MDSHYDQVMKARAQADADAPRLYFAYSTILDRAAFEEWKGQHSYGFFELPEGQLAEALDVDLVYDFPSRWWGGRVAGLTDAPGARVYGRLFQIAGKDWPIVQHKEGFVTSMCVERTVRVRVDGKELEATAFVTNPRRASSDGPVSPRFVEALVRGATSAGLPADYVEKLGRGETR</sequence>
<dbReference type="RefSeq" id="WP_120541500.1">
    <property type="nucleotide sequence ID" value="NZ_RAVZ01000097.1"/>
</dbReference>
<dbReference type="Pfam" id="PF13772">
    <property type="entry name" value="AIG2_2"/>
    <property type="match status" value="1"/>
</dbReference>
<dbReference type="Gene3D" id="3.10.490.10">
    <property type="entry name" value="Gamma-glutamyl cyclotransferase-like"/>
    <property type="match status" value="1"/>
</dbReference>
<dbReference type="AlphaFoldDB" id="A0A3A8IXX2"/>
<dbReference type="Proteomes" id="UP000268094">
    <property type="component" value="Unassembled WGS sequence"/>
</dbReference>
<dbReference type="CDD" id="cd06661">
    <property type="entry name" value="GGCT_like"/>
    <property type="match status" value="1"/>
</dbReference>
<gene>
    <name evidence="1" type="ORF">D7V88_15965</name>
</gene>
<name>A0A3A8IXX2_9BACT</name>
<dbReference type="InterPro" id="IPR036568">
    <property type="entry name" value="GGCT-like_sf"/>
</dbReference>
<dbReference type="EMBL" id="RAVZ01000097">
    <property type="protein sequence ID" value="RKG87446.1"/>
    <property type="molecule type" value="Genomic_DNA"/>
</dbReference>
<proteinExistence type="predicted"/>